<organism evidence="2 3">
    <name type="scientific">Aspergillus piperis CBS 112811</name>
    <dbReference type="NCBI Taxonomy" id="1448313"/>
    <lineage>
        <taxon>Eukaryota</taxon>
        <taxon>Fungi</taxon>
        <taxon>Dikarya</taxon>
        <taxon>Ascomycota</taxon>
        <taxon>Pezizomycotina</taxon>
        <taxon>Eurotiomycetes</taxon>
        <taxon>Eurotiomycetidae</taxon>
        <taxon>Eurotiales</taxon>
        <taxon>Aspergillaceae</taxon>
        <taxon>Aspergillus</taxon>
        <taxon>Aspergillus subgen. Circumdati</taxon>
    </lineage>
</organism>
<feature type="chain" id="PRO_5034087845" evidence="1">
    <location>
        <begin position="20"/>
        <end position="114"/>
    </location>
</feature>
<evidence type="ECO:0000256" key="1">
    <source>
        <dbReference type="SAM" id="SignalP"/>
    </source>
</evidence>
<dbReference type="Proteomes" id="UP000249526">
    <property type="component" value="Unassembled WGS sequence"/>
</dbReference>
<gene>
    <name evidence="2" type="ORF">BO85DRAFT_103815</name>
</gene>
<dbReference type="RefSeq" id="XP_025512372.1">
    <property type="nucleotide sequence ID" value="XM_025653798.1"/>
</dbReference>
<accession>A0A8G1QYF2</accession>
<dbReference type="EMBL" id="KZ825072">
    <property type="protein sequence ID" value="RAH54450.1"/>
    <property type="molecule type" value="Genomic_DNA"/>
</dbReference>
<dbReference type="AlphaFoldDB" id="A0A8G1QYF2"/>
<name>A0A8G1QYF2_9EURO</name>
<dbReference type="GeneID" id="37157200"/>
<evidence type="ECO:0000313" key="3">
    <source>
        <dbReference type="Proteomes" id="UP000249526"/>
    </source>
</evidence>
<evidence type="ECO:0000313" key="2">
    <source>
        <dbReference type="EMBL" id="RAH54450.1"/>
    </source>
</evidence>
<keyword evidence="1" id="KW-0732">Signal</keyword>
<sequence>MRATIYIWMLGLSLLAVDAQHDRTIGIESQVQLLLGQLALSKNRCPILSPRRRRCLATPLTVCSTRLPRPHRYRWTENRLACYACSSPCSRAVCCHGEFPQCCSDGVYCYCCQD</sequence>
<feature type="signal peptide" evidence="1">
    <location>
        <begin position="1"/>
        <end position="19"/>
    </location>
</feature>
<protein>
    <submittedName>
        <fullName evidence="2">Uncharacterized protein</fullName>
    </submittedName>
</protein>
<keyword evidence="3" id="KW-1185">Reference proteome</keyword>
<proteinExistence type="predicted"/>
<reference evidence="2 3" key="1">
    <citation type="submission" date="2018-02" db="EMBL/GenBank/DDBJ databases">
        <title>The genomes of Aspergillus section Nigri reveals drivers in fungal speciation.</title>
        <authorList>
            <consortium name="DOE Joint Genome Institute"/>
            <person name="Vesth T.C."/>
            <person name="Nybo J."/>
            <person name="Theobald S."/>
            <person name="Brandl J."/>
            <person name="Frisvad J.C."/>
            <person name="Nielsen K.F."/>
            <person name="Lyhne E.K."/>
            <person name="Kogle M.E."/>
            <person name="Kuo A."/>
            <person name="Riley R."/>
            <person name="Clum A."/>
            <person name="Nolan M."/>
            <person name="Lipzen A."/>
            <person name="Salamov A."/>
            <person name="Henrissat B."/>
            <person name="Wiebenga A."/>
            <person name="De vries R.P."/>
            <person name="Grigoriev I.V."/>
            <person name="Mortensen U.H."/>
            <person name="Andersen M.R."/>
            <person name="Baker S.E."/>
        </authorList>
    </citation>
    <scope>NUCLEOTIDE SEQUENCE [LARGE SCALE GENOMIC DNA]</scope>
    <source>
        <strain evidence="2 3">CBS 112811</strain>
    </source>
</reference>